<keyword evidence="1" id="KW-0472">Membrane</keyword>
<reference evidence="2" key="1">
    <citation type="submission" date="2021-05" db="EMBL/GenBank/DDBJ databases">
        <authorList>
            <person name="Pietrasiak N."/>
            <person name="Ward R."/>
            <person name="Stajich J.E."/>
            <person name="Kurbessoian T."/>
        </authorList>
    </citation>
    <scope>NUCLEOTIDE SEQUENCE</scope>
    <source>
        <strain evidence="2">UHER 2000/2452</strain>
    </source>
</reference>
<comment type="caution">
    <text evidence="2">The sequence shown here is derived from an EMBL/GenBank/DDBJ whole genome shotgun (WGS) entry which is preliminary data.</text>
</comment>
<organism evidence="2 3">
    <name type="scientific">Drouetiella hepatica Uher 2000/2452</name>
    <dbReference type="NCBI Taxonomy" id="904376"/>
    <lineage>
        <taxon>Bacteria</taxon>
        <taxon>Bacillati</taxon>
        <taxon>Cyanobacteriota</taxon>
        <taxon>Cyanophyceae</taxon>
        <taxon>Oculatellales</taxon>
        <taxon>Oculatellaceae</taxon>
        <taxon>Drouetiella</taxon>
    </lineage>
</organism>
<evidence type="ECO:0000313" key="2">
    <source>
        <dbReference type="EMBL" id="MBW4659055.1"/>
    </source>
</evidence>
<keyword evidence="1" id="KW-1133">Transmembrane helix</keyword>
<gene>
    <name evidence="2" type="ORF">KME15_10295</name>
</gene>
<reference evidence="2" key="2">
    <citation type="journal article" date="2022" name="Microbiol. Resour. Announc.">
        <title>Metagenome Sequencing to Explore Phylogenomics of Terrestrial Cyanobacteria.</title>
        <authorList>
            <person name="Ward R.D."/>
            <person name="Stajich J.E."/>
            <person name="Johansen J.R."/>
            <person name="Huntemann M."/>
            <person name="Clum A."/>
            <person name="Foster B."/>
            <person name="Foster B."/>
            <person name="Roux S."/>
            <person name="Palaniappan K."/>
            <person name="Varghese N."/>
            <person name="Mukherjee S."/>
            <person name="Reddy T.B.K."/>
            <person name="Daum C."/>
            <person name="Copeland A."/>
            <person name="Chen I.A."/>
            <person name="Ivanova N.N."/>
            <person name="Kyrpides N.C."/>
            <person name="Shapiro N."/>
            <person name="Eloe-Fadrosh E.A."/>
            <person name="Pietrasiak N."/>
        </authorList>
    </citation>
    <scope>NUCLEOTIDE SEQUENCE</scope>
    <source>
        <strain evidence="2">UHER 2000/2452</strain>
    </source>
</reference>
<protein>
    <submittedName>
        <fullName evidence="2">Uncharacterized protein</fullName>
    </submittedName>
</protein>
<dbReference type="AlphaFoldDB" id="A0A951QC48"/>
<feature type="transmembrane region" description="Helical" evidence="1">
    <location>
        <begin position="161"/>
        <end position="180"/>
    </location>
</feature>
<dbReference type="EMBL" id="JAHHHD010000009">
    <property type="protein sequence ID" value="MBW4659055.1"/>
    <property type="molecule type" value="Genomic_DNA"/>
</dbReference>
<name>A0A951QC48_9CYAN</name>
<accession>A0A951QC48</accession>
<proteinExistence type="predicted"/>
<feature type="transmembrane region" description="Helical" evidence="1">
    <location>
        <begin position="30"/>
        <end position="50"/>
    </location>
</feature>
<evidence type="ECO:0000313" key="3">
    <source>
        <dbReference type="Proteomes" id="UP000757435"/>
    </source>
</evidence>
<evidence type="ECO:0000256" key="1">
    <source>
        <dbReference type="SAM" id="Phobius"/>
    </source>
</evidence>
<sequence length="186" mass="20425">MSSIGWLMVLLFFPASLGLGRQIIGGTGLAFQLLALAFLLFSVEQTRMAIVDLEQIAAVRQQVQDRQAQDDRLNHFYRITVSTIVLELIGFYTAAIWLGWGAVIVLLSQVGFNCFSNIRLYPSGVSPIQPWDTSQRILVLAADGAALILVSLWMAKIAPLWMAAGILGLAIAFGIIKYIVPSKKLF</sequence>
<keyword evidence="1" id="KW-0812">Transmembrane</keyword>
<dbReference type="Proteomes" id="UP000757435">
    <property type="component" value="Unassembled WGS sequence"/>
</dbReference>